<dbReference type="InterPro" id="IPR025661">
    <property type="entry name" value="Pept_asp_AS"/>
</dbReference>
<dbReference type="Gene3D" id="3.90.70.10">
    <property type="entry name" value="Cysteine proteinases"/>
    <property type="match status" value="1"/>
</dbReference>
<keyword evidence="3 9" id="KW-0732">Signal</keyword>
<dbReference type="PROSITE" id="PS00139">
    <property type="entry name" value="THIOL_PROTEASE_CYS"/>
    <property type="match status" value="1"/>
</dbReference>
<dbReference type="InterPro" id="IPR046350">
    <property type="entry name" value="Cystatin_sf"/>
</dbReference>
<dbReference type="InterPro" id="IPR000010">
    <property type="entry name" value="Cystatin_dom"/>
</dbReference>
<dbReference type="GO" id="GO:0008234">
    <property type="term" value="F:cysteine-type peptidase activity"/>
    <property type="evidence" value="ECO:0007669"/>
    <property type="project" value="UniProtKB-KW"/>
</dbReference>
<dbReference type="Pfam" id="PF00031">
    <property type="entry name" value="Cystatin"/>
    <property type="match status" value="1"/>
</dbReference>
<dbReference type="InterPro" id="IPR013128">
    <property type="entry name" value="Peptidase_C1A"/>
</dbReference>
<dbReference type="GO" id="GO:0006508">
    <property type="term" value="P:proteolysis"/>
    <property type="evidence" value="ECO:0007669"/>
    <property type="project" value="UniProtKB-KW"/>
</dbReference>
<dbReference type="InterPro" id="IPR038765">
    <property type="entry name" value="Papain-like_cys_pep_sf"/>
</dbReference>
<feature type="domain" description="Peptidase C1A papain C-terminal" evidence="11">
    <location>
        <begin position="277"/>
        <end position="488"/>
    </location>
</feature>
<evidence type="ECO:0000256" key="4">
    <source>
        <dbReference type="ARBA" id="ARBA00022801"/>
    </source>
</evidence>
<evidence type="ECO:0000256" key="7">
    <source>
        <dbReference type="ARBA" id="ARBA00023157"/>
    </source>
</evidence>
<keyword evidence="6" id="KW-0865">Zymogen</keyword>
<dbReference type="Gene3D" id="3.10.450.10">
    <property type="match status" value="1"/>
</dbReference>
<dbReference type="PROSITE" id="PS00639">
    <property type="entry name" value="THIOL_PROTEASE_HIS"/>
    <property type="match status" value="1"/>
</dbReference>
<organism evidence="13 14">
    <name type="scientific">Steinernema hermaphroditum</name>
    <dbReference type="NCBI Taxonomy" id="289476"/>
    <lineage>
        <taxon>Eukaryota</taxon>
        <taxon>Metazoa</taxon>
        <taxon>Ecdysozoa</taxon>
        <taxon>Nematoda</taxon>
        <taxon>Chromadorea</taxon>
        <taxon>Rhabditida</taxon>
        <taxon>Tylenchina</taxon>
        <taxon>Panagrolaimomorpha</taxon>
        <taxon>Strongyloidoidea</taxon>
        <taxon>Steinernematidae</taxon>
        <taxon>Steinernema</taxon>
    </lineage>
</organism>
<dbReference type="SUPFAM" id="SSF54403">
    <property type="entry name" value="Cystatin/monellin"/>
    <property type="match status" value="1"/>
</dbReference>
<evidence type="ECO:0000256" key="3">
    <source>
        <dbReference type="ARBA" id="ARBA00022729"/>
    </source>
</evidence>
<accession>A0AA39HSA9</accession>
<keyword evidence="7" id="KW-1015">Disulfide bond</keyword>
<evidence type="ECO:0000313" key="14">
    <source>
        <dbReference type="Proteomes" id="UP001175271"/>
    </source>
</evidence>
<evidence type="ECO:0000256" key="6">
    <source>
        <dbReference type="ARBA" id="ARBA00023145"/>
    </source>
</evidence>
<evidence type="ECO:0000259" key="11">
    <source>
        <dbReference type="SMART" id="SM00645"/>
    </source>
</evidence>
<evidence type="ECO:0000256" key="5">
    <source>
        <dbReference type="ARBA" id="ARBA00022807"/>
    </source>
</evidence>
<dbReference type="InterPro" id="IPR013201">
    <property type="entry name" value="Prot_inhib_I29"/>
</dbReference>
<comment type="caution">
    <text evidence="13">The sequence shown here is derived from an EMBL/GenBank/DDBJ whole genome shotgun (WGS) entry which is preliminary data.</text>
</comment>
<evidence type="ECO:0000256" key="2">
    <source>
        <dbReference type="ARBA" id="ARBA00022670"/>
    </source>
</evidence>
<evidence type="ECO:0000256" key="1">
    <source>
        <dbReference type="ARBA" id="ARBA00008455"/>
    </source>
</evidence>
<dbReference type="Proteomes" id="UP001175271">
    <property type="component" value="Unassembled WGS sequence"/>
</dbReference>
<keyword evidence="2" id="KW-0645">Protease</keyword>
<dbReference type="InterPro" id="IPR000668">
    <property type="entry name" value="Peptidase_C1A_C"/>
</dbReference>
<gene>
    <name evidence="13" type="ORF">QR680_004866</name>
</gene>
<dbReference type="SMART" id="SM00848">
    <property type="entry name" value="Inhibitor_I29"/>
    <property type="match status" value="1"/>
</dbReference>
<proteinExistence type="inferred from homology"/>
<dbReference type="EMBL" id="JAUCMV010000003">
    <property type="protein sequence ID" value="KAK0409962.1"/>
    <property type="molecule type" value="Genomic_DNA"/>
</dbReference>
<comment type="similarity">
    <text evidence="1">Belongs to the peptidase C1 family.</text>
</comment>
<protein>
    <recommendedName>
        <fullName evidence="15">Cysteine proteinase</fullName>
    </recommendedName>
</protein>
<dbReference type="Pfam" id="PF00112">
    <property type="entry name" value="Peptidase_C1"/>
    <property type="match status" value="1"/>
</dbReference>
<evidence type="ECO:0008006" key="15">
    <source>
        <dbReference type="Google" id="ProtNLM"/>
    </source>
</evidence>
<evidence type="ECO:0000259" key="10">
    <source>
        <dbReference type="SMART" id="SM00043"/>
    </source>
</evidence>
<dbReference type="SMART" id="SM00043">
    <property type="entry name" value="CY"/>
    <property type="match status" value="1"/>
</dbReference>
<evidence type="ECO:0000256" key="8">
    <source>
        <dbReference type="ARBA" id="ARBA00023180"/>
    </source>
</evidence>
<sequence length="490" mass="55952">MKVLLLLLFATLAIGAYGKAFEVHPLRQEPVEKMSKVGELGGVESGEELHEDAKMYVERIMEKMNTDPQVTYQWKFDRLLQVHKKLVAGIKYSITFIAAQTSCKKGENIENCEVHKQAAKKICTYDVYVREWESYEEFTRRGCYAHPDAPLRLKSHRLRNNQEDSVTVSGDKKMHLSKQVKPKDFAAWNLFNGFIDRYNRTYSTKKETLRRFRIYKRNLRAAKMWQENEQGTAEYGETPFMDMTTVEFRKTMLPYVWGKPRVPDTKADIASLPVQDLPESHDWRQKGVVTEVKNQGSCGSCWAFSVTGNIEGQWAIKKGKLLSLSEQELVDCDVVDQGCNGGLPSNAYKEIIRMGGLEPEDQYPYEGHGDTCHLARKDIAVYINDSVVLPKDEKKMAMWLFSKGPISIGINAFPLQFYRHGISHPLKIFCSPSMLNHGVLIVGYGIEGKKPFWIVKNSWGPKWGEQGYYRLFRGQNVCGVQEMATSAIVA</sequence>
<dbReference type="InterPro" id="IPR025660">
    <property type="entry name" value="Pept_his_AS"/>
</dbReference>
<dbReference type="SMART" id="SM00645">
    <property type="entry name" value="Pept_C1"/>
    <property type="match status" value="1"/>
</dbReference>
<feature type="domain" description="Cystatin" evidence="10">
    <location>
        <begin position="38"/>
        <end position="141"/>
    </location>
</feature>
<keyword evidence="4" id="KW-0378">Hydrolase</keyword>
<dbReference type="CDD" id="cd00042">
    <property type="entry name" value="CY"/>
    <property type="match status" value="1"/>
</dbReference>
<reference evidence="13" key="1">
    <citation type="submission" date="2023-06" db="EMBL/GenBank/DDBJ databases">
        <title>Genomic analysis of the entomopathogenic nematode Steinernema hermaphroditum.</title>
        <authorList>
            <person name="Schwarz E.M."/>
            <person name="Heppert J.K."/>
            <person name="Baniya A."/>
            <person name="Schwartz H.T."/>
            <person name="Tan C.-H."/>
            <person name="Antoshechkin I."/>
            <person name="Sternberg P.W."/>
            <person name="Goodrich-Blair H."/>
            <person name="Dillman A.R."/>
        </authorList>
    </citation>
    <scope>NUCLEOTIDE SEQUENCE</scope>
    <source>
        <strain evidence="13">PS9179</strain>
        <tissue evidence="13">Whole animal</tissue>
    </source>
</reference>
<evidence type="ECO:0000313" key="13">
    <source>
        <dbReference type="EMBL" id="KAK0409962.1"/>
    </source>
</evidence>
<dbReference type="AlphaFoldDB" id="A0AA39HSA9"/>
<dbReference type="GO" id="GO:0004869">
    <property type="term" value="F:cysteine-type endopeptidase inhibitor activity"/>
    <property type="evidence" value="ECO:0007669"/>
    <property type="project" value="InterPro"/>
</dbReference>
<keyword evidence="5" id="KW-0788">Thiol protease</keyword>
<dbReference type="SUPFAM" id="SSF54001">
    <property type="entry name" value="Cysteine proteinases"/>
    <property type="match status" value="1"/>
</dbReference>
<dbReference type="InterPro" id="IPR039417">
    <property type="entry name" value="Peptidase_C1A_papain-like"/>
</dbReference>
<dbReference type="Pfam" id="PF08246">
    <property type="entry name" value="Inhibitor_I29"/>
    <property type="match status" value="1"/>
</dbReference>
<feature type="domain" description="Cathepsin propeptide inhibitor" evidence="12">
    <location>
        <begin position="191"/>
        <end position="248"/>
    </location>
</feature>
<dbReference type="FunFam" id="3.90.70.10:FF:000130">
    <property type="entry name" value="Cysteine proteinase 1"/>
    <property type="match status" value="1"/>
</dbReference>
<keyword evidence="8" id="KW-0325">Glycoprotein</keyword>
<evidence type="ECO:0000256" key="9">
    <source>
        <dbReference type="SAM" id="SignalP"/>
    </source>
</evidence>
<evidence type="ECO:0000259" key="12">
    <source>
        <dbReference type="SMART" id="SM00848"/>
    </source>
</evidence>
<feature type="chain" id="PRO_5041457689" description="Cysteine proteinase" evidence="9">
    <location>
        <begin position="19"/>
        <end position="490"/>
    </location>
</feature>
<feature type="signal peptide" evidence="9">
    <location>
        <begin position="1"/>
        <end position="18"/>
    </location>
</feature>
<dbReference type="PRINTS" id="PR00705">
    <property type="entry name" value="PAPAIN"/>
</dbReference>
<dbReference type="PANTHER" id="PTHR12411">
    <property type="entry name" value="CYSTEINE PROTEASE FAMILY C1-RELATED"/>
    <property type="match status" value="1"/>
</dbReference>
<dbReference type="InterPro" id="IPR000169">
    <property type="entry name" value="Pept_cys_AS"/>
</dbReference>
<keyword evidence="14" id="KW-1185">Reference proteome</keyword>
<dbReference type="PROSITE" id="PS00640">
    <property type="entry name" value="THIOL_PROTEASE_ASN"/>
    <property type="match status" value="1"/>
</dbReference>
<name>A0AA39HSA9_9BILA</name>
<dbReference type="CDD" id="cd02248">
    <property type="entry name" value="Peptidase_C1A"/>
    <property type="match status" value="1"/>
</dbReference>